<dbReference type="Proteomes" id="UP000792457">
    <property type="component" value="Unassembled WGS sequence"/>
</dbReference>
<feature type="domain" description="Mos1 transposase HTH" evidence="1">
    <location>
        <begin position="49"/>
        <end position="93"/>
    </location>
</feature>
<evidence type="ECO:0000313" key="3">
    <source>
        <dbReference type="Proteomes" id="UP000792457"/>
    </source>
</evidence>
<dbReference type="AlphaFoldDB" id="A0A8K0KLK0"/>
<dbReference type="Gene3D" id="1.10.10.1450">
    <property type="match status" value="1"/>
</dbReference>
<proteinExistence type="predicted"/>
<dbReference type="Pfam" id="PF17906">
    <property type="entry name" value="HTH_48"/>
    <property type="match status" value="1"/>
</dbReference>
<reference evidence="2" key="2">
    <citation type="submission" date="2017-10" db="EMBL/GenBank/DDBJ databases">
        <title>Ladona fulva Genome sequencing and assembly.</title>
        <authorList>
            <person name="Murali S."/>
            <person name="Richards S."/>
            <person name="Bandaranaike D."/>
            <person name="Bellair M."/>
            <person name="Blankenburg K."/>
            <person name="Chao H."/>
            <person name="Dinh H."/>
            <person name="Doddapaneni H."/>
            <person name="Dugan-Rocha S."/>
            <person name="Elkadiri S."/>
            <person name="Gnanaolivu R."/>
            <person name="Hernandez B."/>
            <person name="Skinner E."/>
            <person name="Javaid M."/>
            <person name="Lee S."/>
            <person name="Li M."/>
            <person name="Ming W."/>
            <person name="Munidasa M."/>
            <person name="Muniz J."/>
            <person name="Nguyen L."/>
            <person name="Hughes D."/>
            <person name="Osuji N."/>
            <person name="Pu L.-L."/>
            <person name="Puazo M."/>
            <person name="Qu C."/>
            <person name="Quiroz J."/>
            <person name="Raj R."/>
            <person name="Weissenberger G."/>
            <person name="Xin Y."/>
            <person name="Zou X."/>
            <person name="Han Y."/>
            <person name="Worley K."/>
            <person name="Muzny D."/>
            <person name="Gibbs R."/>
        </authorList>
    </citation>
    <scope>NUCLEOTIDE SEQUENCE</scope>
    <source>
        <strain evidence="2">Sampled in the wild</strain>
    </source>
</reference>
<organism evidence="2 3">
    <name type="scientific">Ladona fulva</name>
    <name type="common">Scarce chaser dragonfly</name>
    <name type="synonym">Libellula fulva</name>
    <dbReference type="NCBI Taxonomy" id="123851"/>
    <lineage>
        <taxon>Eukaryota</taxon>
        <taxon>Metazoa</taxon>
        <taxon>Ecdysozoa</taxon>
        <taxon>Arthropoda</taxon>
        <taxon>Hexapoda</taxon>
        <taxon>Insecta</taxon>
        <taxon>Pterygota</taxon>
        <taxon>Palaeoptera</taxon>
        <taxon>Odonata</taxon>
        <taxon>Epiprocta</taxon>
        <taxon>Anisoptera</taxon>
        <taxon>Libelluloidea</taxon>
        <taxon>Libellulidae</taxon>
        <taxon>Ladona</taxon>
    </lineage>
</organism>
<dbReference type="OrthoDB" id="6118231at2759"/>
<name>A0A8K0KLK0_LADFU</name>
<dbReference type="InterPro" id="IPR041426">
    <property type="entry name" value="Mos1_HTH"/>
</dbReference>
<evidence type="ECO:0000313" key="2">
    <source>
        <dbReference type="EMBL" id="KAG8237055.1"/>
    </source>
</evidence>
<protein>
    <recommendedName>
        <fullName evidence="1">Mos1 transposase HTH domain-containing protein</fullName>
    </recommendedName>
</protein>
<sequence>MATEIFERRRGPSPSKRCLRPLQLGRQVRCLCVSLFSACVTNRDGIVTRATLNYCSKLNKSLAETHKLIVQAYGGSALSYSQVSRWLKAFKGGREGVVDEPRAGRPSIGKTDDNLARVGDLLNSDRRLSVWMIAETLNIPKTIIHELVTDKLDMRKVCAKLAPKLGGRSEESPGDCRD</sequence>
<dbReference type="EMBL" id="KZ309120">
    <property type="protein sequence ID" value="KAG8237055.1"/>
    <property type="molecule type" value="Genomic_DNA"/>
</dbReference>
<keyword evidence="3" id="KW-1185">Reference proteome</keyword>
<dbReference type="PANTHER" id="PTHR46060:SF1">
    <property type="entry name" value="MARINER MOS1 TRANSPOSASE-LIKE PROTEIN"/>
    <property type="match status" value="1"/>
</dbReference>
<reference evidence="2" key="1">
    <citation type="submission" date="2013-04" db="EMBL/GenBank/DDBJ databases">
        <authorList>
            <person name="Qu J."/>
            <person name="Murali S.C."/>
            <person name="Bandaranaike D."/>
            <person name="Bellair M."/>
            <person name="Blankenburg K."/>
            <person name="Chao H."/>
            <person name="Dinh H."/>
            <person name="Doddapaneni H."/>
            <person name="Downs B."/>
            <person name="Dugan-Rocha S."/>
            <person name="Elkadiri S."/>
            <person name="Gnanaolivu R.D."/>
            <person name="Hernandez B."/>
            <person name="Javaid M."/>
            <person name="Jayaseelan J.C."/>
            <person name="Lee S."/>
            <person name="Li M."/>
            <person name="Ming W."/>
            <person name="Munidasa M."/>
            <person name="Muniz J."/>
            <person name="Nguyen L."/>
            <person name="Ongeri F."/>
            <person name="Osuji N."/>
            <person name="Pu L.-L."/>
            <person name="Puazo M."/>
            <person name="Qu C."/>
            <person name="Quiroz J."/>
            <person name="Raj R."/>
            <person name="Weissenberger G."/>
            <person name="Xin Y."/>
            <person name="Zou X."/>
            <person name="Han Y."/>
            <person name="Richards S."/>
            <person name="Worley K."/>
            <person name="Muzny D."/>
            <person name="Gibbs R."/>
        </authorList>
    </citation>
    <scope>NUCLEOTIDE SEQUENCE</scope>
    <source>
        <strain evidence="2">Sampled in the wild</strain>
    </source>
</reference>
<accession>A0A8K0KLK0</accession>
<gene>
    <name evidence="2" type="ORF">J437_LFUL016981</name>
</gene>
<evidence type="ECO:0000259" key="1">
    <source>
        <dbReference type="Pfam" id="PF17906"/>
    </source>
</evidence>
<dbReference type="PANTHER" id="PTHR46060">
    <property type="entry name" value="MARINER MOS1 TRANSPOSASE-LIKE PROTEIN"/>
    <property type="match status" value="1"/>
</dbReference>
<dbReference type="InterPro" id="IPR052709">
    <property type="entry name" value="Transposase-MT_Hybrid"/>
</dbReference>
<comment type="caution">
    <text evidence="2">The sequence shown here is derived from an EMBL/GenBank/DDBJ whole genome shotgun (WGS) entry which is preliminary data.</text>
</comment>